<dbReference type="InterPro" id="IPR003781">
    <property type="entry name" value="CoA-bd"/>
</dbReference>
<dbReference type="PANTHER" id="PTHR33303:SF2">
    <property type="entry name" value="COA-BINDING DOMAIN-CONTAINING PROTEIN"/>
    <property type="match status" value="1"/>
</dbReference>
<dbReference type="PANTHER" id="PTHR33303">
    <property type="entry name" value="CYTOPLASMIC PROTEIN-RELATED"/>
    <property type="match status" value="1"/>
</dbReference>
<dbReference type="EMBL" id="FOGD01000004">
    <property type="protein sequence ID" value="SER12373.1"/>
    <property type="molecule type" value="Genomic_DNA"/>
</dbReference>
<evidence type="ECO:0000259" key="1">
    <source>
        <dbReference type="SMART" id="SM00881"/>
    </source>
</evidence>
<protein>
    <recommendedName>
        <fullName evidence="1">CoA-binding domain-containing protein</fullName>
    </recommendedName>
</protein>
<reference evidence="2 3" key="1">
    <citation type="submission" date="2016-10" db="EMBL/GenBank/DDBJ databases">
        <authorList>
            <person name="de Groot N.N."/>
        </authorList>
    </citation>
    <scope>NUCLEOTIDE SEQUENCE [LARGE SCALE GENOMIC DNA]</scope>
    <source>
        <strain evidence="2 3">ATCC 35958</strain>
    </source>
</reference>
<dbReference type="OrthoDB" id="9804695at2"/>
<sequence length="149" mass="16229">MPSTDPLRAILAQCRTIAVVGLSPKPHRDSYRVALYLQQQGYRIVPVNPVAAREGEQILGEPCYASLSDAAQALAAQQLRIDMVDVFRNSADVPPIAQEAIAIGAQCLWLQRGICHEEAATHARAAGLQVVQDRCTLVEHQRLHATGQL</sequence>
<feature type="domain" description="CoA-binding" evidence="1">
    <location>
        <begin position="11"/>
        <end position="114"/>
    </location>
</feature>
<dbReference type="InterPro" id="IPR036291">
    <property type="entry name" value="NAD(P)-bd_dom_sf"/>
</dbReference>
<proteinExistence type="predicted"/>
<evidence type="ECO:0000313" key="3">
    <source>
        <dbReference type="Proteomes" id="UP000199766"/>
    </source>
</evidence>
<dbReference type="SUPFAM" id="SSF51735">
    <property type="entry name" value="NAD(P)-binding Rossmann-fold domains"/>
    <property type="match status" value="1"/>
</dbReference>
<organism evidence="2 3">
    <name type="scientific">Giesbergeria anulus</name>
    <dbReference type="NCBI Taxonomy" id="180197"/>
    <lineage>
        <taxon>Bacteria</taxon>
        <taxon>Pseudomonadati</taxon>
        <taxon>Pseudomonadota</taxon>
        <taxon>Betaproteobacteria</taxon>
        <taxon>Burkholderiales</taxon>
        <taxon>Comamonadaceae</taxon>
        <taxon>Giesbergeria</taxon>
    </lineage>
</organism>
<dbReference type="Pfam" id="PF13380">
    <property type="entry name" value="CoA_binding_2"/>
    <property type="match status" value="1"/>
</dbReference>
<dbReference type="SMART" id="SM00881">
    <property type="entry name" value="CoA_binding"/>
    <property type="match status" value="1"/>
</dbReference>
<accession>A0A1H9LN95</accession>
<name>A0A1H9LN95_9BURK</name>
<evidence type="ECO:0000313" key="2">
    <source>
        <dbReference type="EMBL" id="SER12373.1"/>
    </source>
</evidence>
<dbReference type="Gene3D" id="3.40.50.720">
    <property type="entry name" value="NAD(P)-binding Rossmann-like Domain"/>
    <property type="match status" value="1"/>
</dbReference>
<gene>
    <name evidence="2" type="ORF">SAMN02982919_01797</name>
</gene>
<keyword evidence="3" id="KW-1185">Reference proteome</keyword>
<dbReference type="Proteomes" id="UP000199766">
    <property type="component" value="Unassembled WGS sequence"/>
</dbReference>
<dbReference type="RefSeq" id="WP_091456148.1">
    <property type="nucleotide sequence ID" value="NZ_FOGD01000004.1"/>
</dbReference>
<dbReference type="STRING" id="180197.SAMN02982919_01797"/>
<dbReference type="AlphaFoldDB" id="A0A1H9LN95"/>